<dbReference type="EMBL" id="CP020814">
    <property type="protein sequence ID" value="ARK29990.1"/>
    <property type="molecule type" value="Genomic_DNA"/>
</dbReference>
<dbReference type="GO" id="GO:0000166">
    <property type="term" value="F:nucleotide binding"/>
    <property type="evidence" value="ECO:0007669"/>
    <property type="project" value="UniProtKB-KW"/>
</dbReference>
<sequence>MSKNVLDSIETNIAGINNYARVASTTFGKINPSFLYLKKDGHHSHVTNHLHIRTVSIHIDQPTDRIQFNHWLEKYQGQILRAKGFIYLKEIPGLFLFNYAYGDLIIERYTLEKHLEPVVVLIGENLERRVLENELRNLQDSCSN</sequence>
<evidence type="ECO:0000256" key="2">
    <source>
        <dbReference type="ARBA" id="ARBA00023186"/>
    </source>
</evidence>
<dbReference type="STRING" id="199441.BkAM31D_09015"/>
<dbReference type="InterPro" id="IPR036627">
    <property type="entry name" value="CobW-likC_sf"/>
</dbReference>
<keyword evidence="1" id="KW-0547">Nucleotide-binding</keyword>
<feature type="domain" description="CobW C-terminal" evidence="3">
    <location>
        <begin position="52"/>
        <end position="139"/>
    </location>
</feature>
<proteinExistence type="predicted"/>
<reference evidence="4 5" key="1">
    <citation type="submission" date="2017-04" db="EMBL/GenBank/DDBJ databases">
        <title>Bacillus krulwichiae AM31D Genome sequencing and assembly.</title>
        <authorList>
            <person name="Krulwich T.A."/>
            <person name="Anastor L."/>
            <person name="Ehrlich R."/>
            <person name="Ehrlich G.D."/>
            <person name="Janto B."/>
        </authorList>
    </citation>
    <scope>NUCLEOTIDE SEQUENCE [LARGE SCALE GENOMIC DNA]</scope>
    <source>
        <strain evidence="4 5">AM31D</strain>
    </source>
</reference>
<dbReference type="SUPFAM" id="SSF90002">
    <property type="entry name" value="Hypothetical protein YjiA, C-terminal domain"/>
    <property type="match status" value="1"/>
</dbReference>
<evidence type="ECO:0000256" key="1">
    <source>
        <dbReference type="ARBA" id="ARBA00022741"/>
    </source>
</evidence>
<evidence type="ECO:0000313" key="4">
    <source>
        <dbReference type="EMBL" id="ARK29990.1"/>
    </source>
</evidence>
<dbReference type="Proteomes" id="UP000193006">
    <property type="component" value="Chromosome"/>
</dbReference>
<dbReference type="Pfam" id="PF07683">
    <property type="entry name" value="CobW_C"/>
    <property type="match status" value="1"/>
</dbReference>
<protein>
    <recommendedName>
        <fullName evidence="3">CobW C-terminal domain-containing protein</fullName>
    </recommendedName>
</protein>
<name>A0A1X9MBM0_9BACI</name>
<dbReference type="AlphaFoldDB" id="A0A1X9MBM0"/>
<keyword evidence="5" id="KW-1185">Reference proteome</keyword>
<evidence type="ECO:0000313" key="5">
    <source>
        <dbReference type="Proteomes" id="UP000193006"/>
    </source>
</evidence>
<gene>
    <name evidence="4" type="ORF">BkAM31D_09015</name>
</gene>
<evidence type="ECO:0000259" key="3">
    <source>
        <dbReference type="SMART" id="SM00833"/>
    </source>
</evidence>
<keyword evidence="2" id="KW-0143">Chaperone</keyword>
<dbReference type="Gene3D" id="3.30.1220.10">
    <property type="entry name" value="CobW-like, C-terminal domain"/>
    <property type="match status" value="1"/>
</dbReference>
<accession>A0A1X9MBM0</accession>
<dbReference type="RefSeq" id="WP_066152025.1">
    <property type="nucleotide sequence ID" value="NZ_CP020814.1"/>
</dbReference>
<dbReference type="InterPro" id="IPR011629">
    <property type="entry name" value="CobW-like_C"/>
</dbReference>
<dbReference type="KEGG" id="bkw:BkAM31D_09015"/>
<dbReference type="SMART" id="SM00833">
    <property type="entry name" value="CobW_C"/>
    <property type="match status" value="1"/>
</dbReference>
<organism evidence="4 5">
    <name type="scientific">Halalkalibacter krulwichiae</name>
    <dbReference type="NCBI Taxonomy" id="199441"/>
    <lineage>
        <taxon>Bacteria</taxon>
        <taxon>Bacillati</taxon>
        <taxon>Bacillota</taxon>
        <taxon>Bacilli</taxon>
        <taxon>Bacillales</taxon>
        <taxon>Bacillaceae</taxon>
        <taxon>Halalkalibacter</taxon>
    </lineage>
</organism>